<proteinExistence type="predicted"/>
<feature type="transmembrane region" description="Helical" evidence="1">
    <location>
        <begin position="12"/>
        <end position="32"/>
    </location>
</feature>
<feature type="transmembrane region" description="Helical" evidence="1">
    <location>
        <begin position="99"/>
        <end position="120"/>
    </location>
</feature>
<dbReference type="EMBL" id="CP013067">
    <property type="protein sequence ID" value="ALP39776.1"/>
    <property type="molecule type" value="Genomic_DNA"/>
</dbReference>
<protein>
    <submittedName>
        <fullName evidence="2">SirB family protein</fullName>
    </submittedName>
    <submittedName>
        <fullName evidence="3">SirB2 family protein</fullName>
    </submittedName>
</protein>
<dbReference type="RefSeq" id="WP_050665327.1">
    <property type="nucleotide sequence ID" value="NZ_CDDB01000021.1"/>
</dbReference>
<dbReference type="GO" id="GO:0005886">
    <property type="term" value="C:plasma membrane"/>
    <property type="evidence" value="ECO:0007669"/>
    <property type="project" value="TreeGrafter"/>
</dbReference>
<keyword evidence="1" id="KW-1133">Transmembrane helix</keyword>
<organism evidence="2 4">
    <name type="scientific">Aeromonas schubertii</name>
    <dbReference type="NCBI Taxonomy" id="652"/>
    <lineage>
        <taxon>Bacteria</taxon>
        <taxon>Pseudomonadati</taxon>
        <taxon>Pseudomonadota</taxon>
        <taxon>Gammaproteobacteria</taxon>
        <taxon>Aeromonadales</taxon>
        <taxon>Aeromonadaceae</taxon>
        <taxon>Aeromonas</taxon>
    </lineage>
</organism>
<dbReference type="Pfam" id="PF04247">
    <property type="entry name" value="SirB"/>
    <property type="match status" value="1"/>
</dbReference>
<evidence type="ECO:0000313" key="5">
    <source>
        <dbReference type="Proteomes" id="UP000774958"/>
    </source>
</evidence>
<evidence type="ECO:0000256" key="1">
    <source>
        <dbReference type="SAM" id="Phobius"/>
    </source>
</evidence>
<reference evidence="2 4" key="2">
    <citation type="journal article" date="2016" name="Genome Announc.">
        <title>Complete Genome Sequence of the Highly Virulent Aeromonas schubertii Strain WL1483, Isolated from Diseased Snakehead Fish (Channa argus) in China.</title>
        <authorList>
            <person name="Liu L."/>
            <person name="Li N."/>
            <person name="Zhang D."/>
            <person name="Fu X."/>
            <person name="Shi C."/>
            <person name="Lin Q."/>
            <person name="Hao G."/>
        </authorList>
    </citation>
    <scope>NUCLEOTIDE SEQUENCE [LARGE SCALE GENOMIC DNA]</scope>
    <source>
        <strain evidence="2 4">WL1483</strain>
    </source>
</reference>
<dbReference type="PANTHER" id="PTHR39594:SF1">
    <property type="entry name" value="PROTEIN YCHQ"/>
    <property type="match status" value="1"/>
</dbReference>
<keyword evidence="1" id="KW-0812">Transmembrane</keyword>
<dbReference type="OrthoDB" id="5588650at2"/>
<reference evidence="3 5" key="3">
    <citation type="submission" date="2021-09" db="EMBL/GenBank/DDBJ databases">
        <title>Aeromonas schubertii isolated from Asian sea bass.</title>
        <authorList>
            <person name="Pinpimai K."/>
        </authorList>
    </citation>
    <scope>NUCLEOTIDE SEQUENCE [LARGE SCALE GENOMIC DNA]</scope>
    <source>
        <strain evidence="3 5">CHULA2021a</strain>
    </source>
</reference>
<evidence type="ECO:0000313" key="2">
    <source>
        <dbReference type="EMBL" id="ALP39776.1"/>
    </source>
</evidence>
<gene>
    <name evidence="3" type="ORF">LA374_11695</name>
    <name evidence="2" type="ORF">WL1483_357</name>
</gene>
<evidence type="ECO:0000313" key="3">
    <source>
        <dbReference type="EMBL" id="MBZ6066860.1"/>
    </source>
</evidence>
<evidence type="ECO:0000313" key="4">
    <source>
        <dbReference type="Proteomes" id="UP000058114"/>
    </source>
</evidence>
<dbReference type="KEGG" id="asr:WL1483_357"/>
<reference evidence="4" key="1">
    <citation type="submission" date="2015-10" db="EMBL/GenBank/DDBJ databases">
        <title>Complete Genome Sequence of Aeromonas schubertii strain WL1483.</title>
        <authorList>
            <person name="Liu L."/>
        </authorList>
    </citation>
    <scope>NUCLEOTIDE SEQUENCE [LARGE SCALE GENOMIC DNA]</scope>
    <source>
        <strain evidence="4">WL1483</strain>
    </source>
</reference>
<dbReference type="InterPro" id="IPR007360">
    <property type="entry name" value="SirB"/>
</dbReference>
<keyword evidence="5" id="KW-1185">Reference proteome</keyword>
<dbReference type="STRING" id="652.WL1483_357"/>
<dbReference type="Proteomes" id="UP000058114">
    <property type="component" value="Chromosome"/>
</dbReference>
<accession>A0A0S2SDM5</accession>
<feature type="transmembrane region" description="Helical" evidence="1">
    <location>
        <begin position="73"/>
        <end position="92"/>
    </location>
</feature>
<feature type="transmembrane region" description="Helical" evidence="1">
    <location>
        <begin position="44"/>
        <end position="67"/>
    </location>
</feature>
<name>A0A0S2SDM5_9GAMM</name>
<sequence>MITYYPLIKHLHMLLAMVSLLLFLGRWILALMESPLLQRKWLKIAPHINDTLLLGAGLWLAVLLHLSPGSQPWLLAKLIALVGYIAAGMVALKSRRPLLRTLSGVSALGLFGYMVGAALLKSPLSWLN</sequence>
<dbReference type="PATRIC" id="fig|652.5.peg.4362"/>
<dbReference type="PANTHER" id="PTHR39594">
    <property type="entry name" value="PROTEIN YCHQ"/>
    <property type="match status" value="1"/>
</dbReference>
<keyword evidence="1" id="KW-0472">Membrane</keyword>
<dbReference type="EMBL" id="JAIRBT010000014">
    <property type="protein sequence ID" value="MBZ6066860.1"/>
    <property type="molecule type" value="Genomic_DNA"/>
</dbReference>
<dbReference type="AlphaFoldDB" id="A0A0S2SDM5"/>
<dbReference type="Proteomes" id="UP000774958">
    <property type="component" value="Unassembled WGS sequence"/>
</dbReference>